<dbReference type="Proteomes" id="UP000030003">
    <property type="component" value="Unassembled WGS sequence"/>
</dbReference>
<dbReference type="EMBL" id="AVBH01000082">
    <property type="protein sequence ID" value="KGO98423.1"/>
    <property type="molecule type" value="Genomic_DNA"/>
</dbReference>
<dbReference type="eggNOG" id="ENOG5032RMU">
    <property type="taxonomic scope" value="Bacteria"/>
</dbReference>
<feature type="chain" id="PRO_5001966724" description="Lipoprotein" evidence="1">
    <location>
        <begin position="20"/>
        <end position="138"/>
    </location>
</feature>
<keyword evidence="1" id="KW-0732">Signal</keyword>
<keyword evidence="3" id="KW-1185">Reference proteome</keyword>
<dbReference type="OrthoDB" id="6196416at2"/>
<evidence type="ECO:0000313" key="2">
    <source>
        <dbReference type="EMBL" id="KGO98423.1"/>
    </source>
</evidence>
<dbReference type="PROSITE" id="PS51257">
    <property type="entry name" value="PROKAR_LIPOPROTEIN"/>
    <property type="match status" value="1"/>
</dbReference>
<evidence type="ECO:0008006" key="4">
    <source>
        <dbReference type="Google" id="ProtNLM"/>
    </source>
</evidence>
<organism evidence="2 3">
    <name type="scientific">Lysobacter defluvii IMMIB APB-9 = DSM 18482</name>
    <dbReference type="NCBI Taxonomy" id="1385515"/>
    <lineage>
        <taxon>Bacteria</taxon>
        <taxon>Pseudomonadati</taxon>
        <taxon>Pseudomonadota</taxon>
        <taxon>Gammaproteobacteria</taxon>
        <taxon>Lysobacterales</taxon>
        <taxon>Lysobacteraceae</taxon>
        <taxon>Novilysobacter</taxon>
    </lineage>
</organism>
<feature type="signal peptide" evidence="1">
    <location>
        <begin position="1"/>
        <end position="19"/>
    </location>
</feature>
<dbReference type="STRING" id="1385515.GCA_000423325_01514"/>
<reference evidence="2 3" key="1">
    <citation type="submission" date="2013-08" db="EMBL/GenBank/DDBJ databases">
        <title>Genomic analysis of Lysobacter defluvii.</title>
        <authorList>
            <person name="Wang Q."/>
            <person name="Wang G."/>
        </authorList>
    </citation>
    <scope>NUCLEOTIDE SEQUENCE [LARGE SCALE GENOMIC DNA]</scope>
    <source>
        <strain evidence="2 3">IMMIB APB-9</strain>
    </source>
</reference>
<accession>A0A0A0M601</accession>
<proteinExistence type="predicted"/>
<name>A0A0A0M601_9GAMM</name>
<comment type="caution">
    <text evidence="2">The sequence shown here is derived from an EMBL/GenBank/DDBJ whole genome shotgun (WGS) entry which is preliminary data.</text>
</comment>
<gene>
    <name evidence="2" type="ORF">N791_02210</name>
</gene>
<sequence length="138" mass="15492">MRLLQFLLLACVLALGACASGSSARDALERAQYAWSGAIRWGDFAGARNLVDPEVRAARPLSEMEMARYEQVQVSSYRSTGASTDLDAGLAAREVRIGVINRHTMAEREVAYREQWRWDEQAGTWWLTSDLPDLWSGR</sequence>
<protein>
    <recommendedName>
        <fullName evidence="4">Lipoprotein</fullName>
    </recommendedName>
</protein>
<evidence type="ECO:0000313" key="3">
    <source>
        <dbReference type="Proteomes" id="UP000030003"/>
    </source>
</evidence>
<evidence type="ECO:0000256" key="1">
    <source>
        <dbReference type="SAM" id="SignalP"/>
    </source>
</evidence>
<dbReference type="AlphaFoldDB" id="A0A0A0M601"/>